<feature type="domain" description="Polysaccharide chain length determinant N-terminal" evidence="8">
    <location>
        <begin position="16"/>
        <end position="103"/>
    </location>
</feature>
<evidence type="ECO:0000256" key="3">
    <source>
        <dbReference type="ARBA" id="ARBA00022475"/>
    </source>
</evidence>
<dbReference type="GeneID" id="54120771"/>
<dbReference type="OrthoDB" id="2360475at2"/>
<dbReference type="PANTHER" id="PTHR32309">
    <property type="entry name" value="TYROSINE-PROTEIN KINASE"/>
    <property type="match status" value="1"/>
</dbReference>
<dbReference type="InterPro" id="IPR003856">
    <property type="entry name" value="LPS_length_determ_N"/>
</dbReference>
<comment type="subcellular location">
    <subcellularLocation>
        <location evidence="1">Cell membrane</location>
        <topology evidence="1">Multi-pass membrane protein</topology>
    </subcellularLocation>
</comment>
<evidence type="ECO:0000259" key="8">
    <source>
        <dbReference type="Pfam" id="PF02706"/>
    </source>
</evidence>
<dbReference type="PANTHER" id="PTHR32309:SF13">
    <property type="entry name" value="FERRIC ENTEROBACTIN TRANSPORT PROTEIN FEPE"/>
    <property type="match status" value="1"/>
</dbReference>
<keyword evidence="5 7" id="KW-1133">Transmembrane helix</keyword>
<name>A0A1H6UUS2_9FIRM</name>
<dbReference type="InterPro" id="IPR050445">
    <property type="entry name" value="Bact_polysacc_biosynth/exp"/>
</dbReference>
<evidence type="ECO:0000256" key="1">
    <source>
        <dbReference type="ARBA" id="ARBA00004651"/>
    </source>
</evidence>
<dbReference type="Pfam" id="PF13807">
    <property type="entry name" value="GNVR"/>
    <property type="match status" value="1"/>
</dbReference>
<proteinExistence type="inferred from homology"/>
<sequence length="233" mass="25665">MDNTFVIENNSEEEVTIDLMEILKQLKTHIRSIILTTLLIALLAGVITVFVIPKKYESTVRLYLKPDSTTGVSDYSQVNANNLLVNNYVEMIKGNNITEKAATALKIDQDDLSSSLVVTNETNTQVISITSKTTDPALSKRIVDQVTKTFRDEVRENLNVTNITIIDNSKIATSSVSPSLPKNLAIGALAGALLSIAYVIIRMLMDTRIHNKDEAEQYLGIPNLGAVPFIDNK</sequence>
<evidence type="ECO:0000256" key="4">
    <source>
        <dbReference type="ARBA" id="ARBA00022692"/>
    </source>
</evidence>
<comment type="similarity">
    <text evidence="2">Belongs to the CpsC/CapA family.</text>
</comment>
<dbReference type="EMBL" id="FNYK01000038">
    <property type="protein sequence ID" value="SEI95406.1"/>
    <property type="molecule type" value="Genomic_DNA"/>
</dbReference>
<accession>A0A1H6UUS2</accession>
<dbReference type="InterPro" id="IPR032807">
    <property type="entry name" value="GNVR"/>
</dbReference>
<keyword evidence="6 7" id="KW-0472">Membrane</keyword>
<feature type="domain" description="Tyrosine-protein kinase G-rich" evidence="9">
    <location>
        <begin position="149"/>
        <end position="202"/>
    </location>
</feature>
<dbReference type="AlphaFoldDB" id="A0A1H6UUS2"/>
<evidence type="ECO:0000256" key="5">
    <source>
        <dbReference type="ARBA" id="ARBA00022989"/>
    </source>
</evidence>
<feature type="transmembrane region" description="Helical" evidence="7">
    <location>
        <begin position="33"/>
        <end position="52"/>
    </location>
</feature>
<evidence type="ECO:0000259" key="9">
    <source>
        <dbReference type="Pfam" id="PF13807"/>
    </source>
</evidence>
<feature type="transmembrane region" description="Helical" evidence="7">
    <location>
        <begin position="184"/>
        <end position="201"/>
    </location>
</feature>
<evidence type="ECO:0000313" key="10">
    <source>
        <dbReference type="EMBL" id="SEI95406.1"/>
    </source>
</evidence>
<dbReference type="Pfam" id="PF02706">
    <property type="entry name" value="Wzz"/>
    <property type="match status" value="1"/>
</dbReference>
<dbReference type="RefSeq" id="WP_033163377.1">
    <property type="nucleotide sequence ID" value="NZ_FNYK01000038.1"/>
</dbReference>
<evidence type="ECO:0000256" key="6">
    <source>
        <dbReference type="ARBA" id="ARBA00023136"/>
    </source>
</evidence>
<keyword evidence="4 7" id="KW-0812">Transmembrane</keyword>
<dbReference type="Proteomes" id="UP000183028">
    <property type="component" value="Unassembled WGS sequence"/>
</dbReference>
<dbReference type="eggNOG" id="COG3944">
    <property type="taxonomic scope" value="Bacteria"/>
</dbReference>
<keyword evidence="11" id="KW-1185">Reference proteome</keyword>
<keyword evidence="3" id="KW-1003">Cell membrane</keyword>
<dbReference type="STRING" id="322505.SAMN04487836_10319"/>
<organism evidence="10 11">
    <name type="scientific">Sharpea azabuensis</name>
    <dbReference type="NCBI Taxonomy" id="322505"/>
    <lineage>
        <taxon>Bacteria</taxon>
        <taxon>Bacillati</taxon>
        <taxon>Bacillota</taxon>
        <taxon>Erysipelotrichia</taxon>
        <taxon>Erysipelotrichales</taxon>
        <taxon>Coprobacillaceae</taxon>
        <taxon>Sharpea</taxon>
    </lineage>
</organism>
<evidence type="ECO:0000313" key="11">
    <source>
        <dbReference type="Proteomes" id="UP000183028"/>
    </source>
</evidence>
<protein>
    <submittedName>
        <fullName evidence="10">Capsular polysaccharide biosynthesis protein</fullName>
    </submittedName>
</protein>
<gene>
    <name evidence="10" type="ORF">SAMN04487834_103814</name>
</gene>
<reference evidence="11" key="1">
    <citation type="submission" date="2016-10" db="EMBL/GenBank/DDBJ databases">
        <authorList>
            <person name="Varghese N."/>
        </authorList>
    </citation>
    <scope>NUCLEOTIDE SEQUENCE [LARGE SCALE GENOMIC DNA]</scope>
    <source>
        <strain evidence="11">DSM 20406</strain>
    </source>
</reference>
<dbReference type="GO" id="GO:0004713">
    <property type="term" value="F:protein tyrosine kinase activity"/>
    <property type="evidence" value="ECO:0007669"/>
    <property type="project" value="TreeGrafter"/>
</dbReference>
<evidence type="ECO:0000256" key="7">
    <source>
        <dbReference type="SAM" id="Phobius"/>
    </source>
</evidence>
<dbReference type="GO" id="GO:0005886">
    <property type="term" value="C:plasma membrane"/>
    <property type="evidence" value="ECO:0007669"/>
    <property type="project" value="UniProtKB-SubCell"/>
</dbReference>
<evidence type="ECO:0000256" key="2">
    <source>
        <dbReference type="ARBA" id="ARBA00006683"/>
    </source>
</evidence>